<dbReference type="EMBL" id="JAEMWZ010000247">
    <property type="protein sequence ID" value="KAG7129414.1"/>
    <property type="molecule type" value="Genomic_DNA"/>
</dbReference>
<dbReference type="Proteomes" id="UP000045706">
    <property type="component" value="Unassembled WGS sequence"/>
</dbReference>
<feature type="signal peptide" evidence="2">
    <location>
        <begin position="1"/>
        <end position="26"/>
    </location>
</feature>
<evidence type="ECO:0000256" key="2">
    <source>
        <dbReference type="SAM" id="SignalP"/>
    </source>
</evidence>
<organism evidence="4 6">
    <name type="scientific">Verticillium longisporum</name>
    <name type="common">Verticillium dahliae var. longisporum</name>
    <dbReference type="NCBI Taxonomy" id="100787"/>
    <lineage>
        <taxon>Eukaryota</taxon>
        <taxon>Fungi</taxon>
        <taxon>Dikarya</taxon>
        <taxon>Ascomycota</taxon>
        <taxon>Pezizomycotina</taxon>
        <taxon>Sordariomycetes</taxon>
        <taxon>Hypocreomycetidae</taxon>
        <taxon>Glomerellales</taxon>
        <taxon>Plectosphaerellaceae</taxon>
        <taxon>Verticillium</taxon>
    </lineage>
</organism>
<keyword evidence="2" id="KW-0732">Signal</keyword>
<evidence type="ECO:0000313" key="7">
    <source>
        <dbReference type="Proteomes" id="UP000045706"/>
    </source>
</evidence>
<reference evidence="6 7" key="1">
    <citation type="submission" date="2015-05" db="EMBL/GenBank/DDBJ databases">
        <authorList>
            <person name="Fogelqvist Johan"/>
        </authorList>
    </citation>
    <scope>NUCLEOTIDE SEQUENCE [LARGE SCALE GENOMIC DNA]</scope>
    <source>
        <strain evidence="4">VL1</strain>
        <strain evidence="3">VL2</strain>
    </source>
</reference>
<evidence type="ECO:0000313" key="4">
    <source>
        <dbReference type="EMBL" id="CRK30474.1"/>
    </source>
</evidence>
<evidence type="ECO:0000313" key="3">
    <source>
        <dbReference type="EMBL" id="CRK16810.1"/>
    </source>
</evidence>
<dbReference type="EMBL" id="CVQI01007335">
    <property type="protein sequence ID" value="CRK16810.1"/>
    <property type="molecule type" value="Genomic_DNA"/>
</dbReference>
<feature type="region of interest" description="Disordered" evidence="1">
    <location>
        <begin position="108"/>
        <end position="178"/>
    </location>
</feature>
<feature type="chain" id="PRO_5010031305" evidence="2">
    <location>
        <begin position="27"/>
        <end position="244"/>
    </location>
</feature>
<gene>
    <name evidence="4" type="ORF">BN1708_000989</name>
    <name evidence="3" type="ORF">BN1723_011091</name>
    <name evidence="5" type="ORF">HYQ45_011438</name>
</gene>
<reference evidence="5" key="2">
    <citation type="journal article" date="2021" name="Mol. Plant Pathol.">
        <title>A 20-kb lineage-specific genomic region tames virulence in pathogenic amphidiploid Verticillium longisporum.</title>
        <authorList>
            <person name="Harting R."/>
            <person name="Starke J."/>
            <person name="Kusch H."/>
            <person name="Poggeler S."/>
            <person name="Maurus I."/>
            <person name="Schluter R."/>
            <person name="Landesfeind M."/>
            <person name="Bulla I."/>
            <person name="Nowrousian M."/>
            <person name="de Jonge R."/>
            <person name="Stahlhut G."/>
            <person name="Hoff K.J."/>
            <person name="Asshauer K.P."/>
            <person name="Thurmer A."/>
            <person name="Stanke M."/>
            <person name="Daniel R."/>
            <person name="Morgenstern B."/>
            <person name="Thomma B.P.H.J."/>
            <person name="Kronstad J.W."/>
            <person name="Braus-Stromeyer S.A."/>
            <person name="Braus G.H."/>
        </authorList>
    </citation>
    <scope>NUCLEOTIDE SEQUENCE</scope>
    <source>
        <strain evidence="5">Vl32</strain>
    </source>
</reference>
<accession>A0A0G4M893</accession>
<dbReference type="AlphaFoldDB" id="A0A0G4M893"/>
<dbReference type="EMBL" id="CVQH01021417">
    <property type="protein sequence ID" value="CRK30474.1"/>
    <property type="molecule type" value="Genomic_DNA"/>
</dbReference>
<dbReference type="STRING" id="100787.A0A0G4M893"/>
<proteinExistence type="predicted"/>
<sequence>MVATRIFSVGAALALALPATASPTLARRAFEISEFTPFQKRQVSSEQFACHSACGNTILESESGTAHCSSTAWRTRLDECLDCVQDFPIWQFYSEGVQAGATACGLTAEPGSPSSGGETETTPAAEPTAAPVTTTAAAAPTTAAAEEETTAAAAETTPAAPAPEPSSPASEGETIPESQYPVPTVSEAAPVVSESAVASVVPSAVATPSGNNTIPEPTTVEVDGAASLGFMGAAAMLGLAAIAL</sequence>
<evidence type="ECO:0000313" key="5">
    <source>
        <dbReference type="EMBL" id="KAG7129414.1"/>
    </source>
</evidence>
<dbReference type="OrthoDB" id="4160690at2759"/>
<name>A0A0G4M893_VERLO</name>
<evidence type="ECO:0000256" key="1">
    <source>
        <dbReference type="SAM" id="MobiDB-lite"/>
    </source>
</evidence>
<dbReference type="Proteomes" id="UP000044602">
    <property type="component" value="Unassembled WGS sequence"/>
</dbReference>
<protein>
    <submittedName>
        <fullName evidence="4">Uncharacterized protein</fullName>
    </submittedName>
</protein>
<dbReference type="Proteomes" id="UP000689129">
    <property type="component" value="Unassembled WGS sequence"/>
</dbReference>
<evidence type="ECO:0000313" key="6">
    <source>
        <dbReference type="Proteomes" id="UP000044602"/>
    </source>
</evidence>
<keyword evidence="6" id="KW-1185">Reference proteome</keyword>
<feature type="compositionally biased region" description="Low complexity" evidence="1">
    <location>
        <begin position="118"/>
        <end position="159"/>
    </location>
</feature>